<name>A0AAD4C8W4_BOLED</name>
<dbReference type="EMBL" id="WHUW01000001">
    <property type="protein sequence ID" value="KAF8452432.1"/>
    <property type="molecule type" value="Genomic_DNA"/>
</dbReference>
<dbReference type="InterPro" id="IPR038765">
    <property type="entry name" value="Papain-like_cys_pep_sf"/>
</dbReference>
<evidence type="ECO:0000256" key="2">
    <source>
        <dbReference type="ARBA" id="ARBA00022670"/>
    </source>
</evidence>
<feature type="domain" description="Ubiquitin-like protease family profile" evidence="5">
    <location>
        <begin position="843"/>
        <end position="1016"/>
    </location>
</feature>
<dbReference type="PANTHER" id="PTHR33096:SF1">
    <property type="entry name" value="CXC1-LIKE CYSTEINE CLUSTER ASSOCIATED WITH KDZ TRANSPOSASES DOMAIN-CONTAINING PROTEIN"/>
    <property type="match status" value="1"/>
</dbReference>
<dbReference type="GO" id="GO:0006508">
    <property type="term" value="P:proteolysis"/>
    <property type="evidence" value="ECO:0007669"/>
    <property type="project" value="UniProtKB-KW"/>
</dbReference>
<comment type="similarity">
    <text evidence="1">Belongs to the peptidase C48 family.</text>
</comment>
<dbReference type="Gene3D" id="3.40.395.10">
    <property type="entry name" value="Adenoviral Proteinase, Chain A"/>
    <property type="match status" value="1"/>
</dbReference>
<keyword evidence="3" id="KW-0378">Hydrolase</keyword>
<feature type="region of interest" description="Disordered" evidence="4">
    <location>
        <begin position="103"/>
        <end position="139"/>
    </location>
</feature>
<proteinExistence type="inferred from homology"/>
<keyword evidence="7" id="KW-1185">Reference proteome</keyword>
<dbReference type="InterPro" id="IPR003653">
    <property type="entry name" value="Peptidase_C48_C"/>
</dbReference>
<evidence type="ECO:0000313" key="6">
    <source>
        <dbReference type="EMBL" id="KAF8452432.1"/>
    </source>
</evidence>
<dbReference type="AlphaFoldDB" id="A0AAD4C8W4"/>
<evidence type="ECO:0000259" key="5">
    <source>
        <dbReference type="PROSITE" id="PS50600"/>
    </source>
</evidence>
<reference evidence="6" key="1">
    <citation type="submission" date="2019-10" db="EMBL/GenBank/DDBJ databases">
        <authorList>
            <consortium name="DOE Joint Genome Institute"/>
            <person name="Kuo A."/>
            <person name="Miyauchi S."/>
            <person name="Kiss E."/>
            <person name="Drula E."/>
            <person name="Kohler A."/>
            <person name="Sanchez-Garcia M."/>
            <person name="Andreopoulos B."/>
            <person name="Barry K.W."/>
            <person name="Bonito G."/>
            <person name="Buee M."/>
            <person name="Carver A."/>
            <person name="Chen C."/>
            <person name="Cichocki N."/>
            <person name="Clum A."/>
            <person name="Culley D."/>
            <person name="Crous P.W."/>
            <person name="Fauchery L."/>
            <person name="Girlanda M."/>
            <person name="Hayes R."/>
            <person name="Keri Z."/>
            <person name="LaButti K."/>
            <person name="Lipzen A."/>
            <person name="Lombard V."/>
            <person name="Magnuson J."/>
            <person name="Maillard F."/>
            <person name="Morin E."/>
            <person name="Murat C."/>
            <person name="Nolan M."/>
            <person name="Ohm R."/>
            <person name="Pangilinan J."/>
            <person name="Pereira M."/>
            <person name="Perotto S."/>
            <person name="Peter M."/>
            <person name="Riley R."/>
            <person name="Sitrit Y."/>
            <person name="Stielow B."/>
            <person name="Szollosi G."/>
            <person name="Zifcakova L."/>
            <person name="Stursova M."/>
            <person name="Spatafora J.W."/>
            <person name="Tedersoo L."/>
            <person name="Vaario L.-M."/>
            <person name="Yamada A."/>
            <person name="Yan M."/>
            <person name="Wang P."/>
            <person name="Xu J."/>
            <person name="Bruns T."/>
            <person name="Baldrian P."/>
            <person name="Vilgalys R."/>
            <person name="Henrissat B."/>
            <person name="Grigoriev I.V."/>
            <person name="Hibbett D."/>
            <person name="Nagy L.G."/>
            <person name="Martin F.M."/>
        </authorList>
    </citation>
    <scope>NUCLEOTIDE SEQUENCE</scope>
    <source>
        <strain evidence="6">BED1</strain>
    </source>
</reference>
<comment type="caution">
    <text evidence="6">The sequence shown here is derived from an EMBL/GenBank/DDBJ whole genome shotgun (WGS) entry which is preliminary data.</text>
</comment>
<dbReference type="PANTHER" id="PTHR33096">
    <property type="entry name" value="CXC2 DOMAIN-CONTAINING PROTEIN"/>
    <property type="match status" value="1"/>
</dbReference>
<gene>
    <name evidence="6" type="ORF">L210DRAFT_3383491</name>
</gene>
<dbReference type="Pfam" id="PF02902">
    <property type="entry name" value="Peptidase_C48"/>
    <property type="match status" value="1"/>
</dbReference>
<feature type="compositionally biased region" description="Basic and acidic residues" evidence="4">
    <location>
        <begin position="123"/>
        <end position="133"/>
    </location>
</feature>
<feature type="non-terminal residue" evidence="6">
    <location>
        <position position="1049"/>
    </location>
</feature>
<accession>A0AAD4C8W4</accession>
<keyword evidence="2" id="KW-0645">Protease</keyword>
<dbReference type="SUPFAM" id="SSF54001">
    <property type="entry name" value="Cysteine proteinases"/>
    <property type="match status" value="1"/>
</dbReference>
<sequence length="1049" mass="118860">LLLHHGLFPTAPAQPRMAVSVELLAFYRALFERSCDAVNALANALHTHYTRRGFRVTDKEGSAVQEPFRRALGRAIQWFDVLQVELDRHFESIMSHCRQRITQHTNEHPPERTQNSSTASDPRFVRDSDHPEDPNPVSDRFCDAQLIQRCPACFGGTAFGRPLADGADIHVATDGNFHHRHRRSAGDSPAFYQPRYFLPKSQVDAVGKRLEQARKRPSGSRKARVPDEAVDNCESTYEAADGHKQKTSMESFDDTGVMALICRHDIPLFFTNIDTPGEQQKYSIALIEHLFSLLPLRATVVLLYDIGCVIDRSIGRYDIISHSIASRLRFATTAMHAYGHEWACQLVYNPRIIEGLGLTDGEGTERLWSRFIKLIGIERSSSRQRRLWLIDRQAEAVGIAMLRDLGAWQKRRLKKGVHEQGKVSQKVLDTCVVSISDLRSQWSEQRTAQLSIRAHAPARLKKELDTVLVLQAELDASNRALQTTRTAISKDNQASLALDALDSMERTHNRLLEKVQALYSSLNVEEQFPELRGVNLDFVRILLMARDLKINIRKRAIGSFFEWDKLDRAVRGKDKALGTKLHQQTRKAIAKRQPALMSAIRKFNQYCEQLERLYEPQCGIPLPTPLPTKLAELRSDQSLLHDVWITPAEGNIPRWLEDQEVRDGIRALLKRDRCREEQVRLGMEADNMCRWFGNELATVEVAVRLPEYHHYQLLLQQRREDLLVLQEQWPSPLASAARYASHAQDARQLAAEVAGITPTSNVELNWLPPVVCSLSSAADNDDEMDLLDMETSPADEEQDIAPEQLQLGDPFTKDSFDLITPPTMVPEPLANRARPPISGFASIDFETKDLQILASREACLNDICLNGCAALLYSTHVAQEPSQFAVFSTHDLLRIRYNAADEDLWRSMAHTKYWEKPIWILPIHRASSWGHWVLCSIHFDSHHLLLFDSLGETRPWKIDVPDIITLVTRLCTIAHAQRGAPLRHAGQWVAVPITTTALQTNAVDCGLWVLAQIVAIFRGCQATGFEEHDMMPFRRYLLSLALDLPVAST</sequence>
<dbReference type="PROSITE" id="PS50600">
    <property type="entry name" value="ULP_PROTEASE"/>
    <property type="match status" value="1"/>
</dbReference>
<dbReference type="GO" id="GO:0019783">
    <property type="term" value="F:ubiquitin-like protein peptidase activity"/>
    <property type="evidence" value="ECO:0007669"/>
    <property type="project" value="UniProtKB-ARBA"/>
</dbReference>
<dbReference type="GO" id="GO:0008234">
    <property type="term" value="F:cysteine-type peptidase activity"/>
    <property type="evidence" value="ECO:0007669"/>
    <property type="project" value="InterPro"/>
</dbReference>
<dbReference type="Proteomes" id="UP001194468">
    <property type="component" value="Unassembled WGS sequence"/>
</dbReference>
<protein>
    <recommendedName>
        <fullName evidence="5">Ubiquitin-like protease family profile domain-containing protein</fullName>
    </recommendedName>
</protein>
<evidence type="ECO:0000256" key="1">
    <source>
        <dbReference type="ARBA" id="ARBA00005234"/>
    </source>
</evidence>
<evidence type="ECO:0000256" key="4">
    <source>
        <dbReference type="SAM" id="MobiDB-lite"/>
    </source>
</evidence>
<dbReference type="InterPro" id="IPR040521">
    <property type="entry name" value="KDZ"/>
</dbReference>
<organism evidence="6 7">
    <name type="scientific">Boletus edulis BED1</name>
    <dbReference type="NCBI Taxonomy" id="1328754"/>
    <lineage>
        <taxon>Eukaryota</taxon>
        <taxon>Fungi</taxon>
        <taxon>Dikarya</taxon>
        <taxon>Basidiomycota</taxon>
        <taxon>Agaricomycotina</taxon>
        <taxon>Agaricomycetes</taxon>
        <taxon>Agaricomycetidae</taxon>
        <taxon>Boletales</taxon>
        <taxon>Boletineae</taxon>
        <taxon>Boletaceae</taxon>
        <taxon>Boletoideae</taxon>
        <taxon>Boletus</taxon>
    </lineage>
</organism>
<reference evidence="6" key="2">
    <citation type="journal article" date="2020" name="Nat. Commun.">
        <title>Large-scale genome sequencing of mycorrhizal fungi provides insights into the early evolution of symbiotic traits.</title>
        <authorList>
            <person name="Miyauchi S."/>
            <person name="Kiss E."/>
            <person name="Kuo A."/>
            <person name="Drula E."/>
            <person name="Kohler A."/>
            <person name="Sanchez-Garcia M."/>
            <person name="Morin E."/>
            <person name="Andreopoulos B."/>
            <person name="Barry K.W."/>
            <person name="Bonito G."/>
            <person name="Buee M."/>
            <person name="Carver A."/>
            <person name="Chen C."/>
            <person name="Cichocki N."/>
            <person name="Clum A."/>
            <person name="Culley D."/>
            <person name="Crous P.W."/>
            <person name="Fauchery L."/>
            <person name="Girlanda M."/>
            <person name="Hayes R.D."/>
            <person name="Keri Z."/>
            <person name="LaButti K."/>
            <person name="Lipzen A."/>
            <person name="Lombard V."/>
            <person name="Magnuson J."/>
            <person name="Maillard F."/>
            <person name="Murat C."/>
            <person name="Nolan M."/>
            <person name="Ohm R.A."/>
            <person name="Pangilinan J."/>
            <person name="Pereira M.F."/>
            <person name="Perotto S."/>
            <person name="Peter M."/>
            <person name="Pfister S."/>
            <person name="Riley R."/>
            <person name="Sitrit Y."/>
            <person name="Stielow J.B."/>
            <person name="Szollosi G."/>
            <person name="Zifcakova L."/>
            <person name="Stursova M."/>
            <person name="Spatafora J.W."/>
            <person name="Tedersoo L."/>
            <person name="Vaario L.M."/>
            <person name="Yamada A."/>
            <person name="Yan M."/>
            <person name="Wang P."/>
            <person name="Xu J."/>
            <person name="Bruns T."/>
            <person name="Baldrian P."/>
            <person name="Vilgalys R."/>
            <person name="Dunand C."/>
            <person name="Henrissat B."/>
            <person name="Grigoriev I.V."/>
            <person name="Hibbett D."/>
            <person name="Nagy L.G."/>
            <person name="Martin F.M."/>
        </authorList>
    </citation>
    <scope>NUCLEOTIDE SEQUENCE</scope>
    <source>
        <strain evidence="6">BED1</strain>
    </source>
</reference>
<evidence type="ECO:0000313" key="7">
    <source>
        <dbReference type="Proteomes" id="UP001194468"/>
    </source>
</evidence>
<evidence type="ECO:0000256" key="3">
    <source>
        <dbReference type="ARBA" id="ARBA00022801"/>
    </source>
</evidence>
<dbReference type="Pfam" id="PF18758">
    <property type="entry name" value="KDZ"/>
    <property type="match status" value="1"/>
</dbReference>